<proteinExistence type="predicted"/>
<evidence type="ECO:0000256" key="1">
    <source>
        <dbReference type="SAM" id="Phobius"/>
    </source>
</evidence>
<keyword evidence="1" id="KW-1133">Transmembrane helix</keyword>
<dbReference type="Proteomes" id="UP000002051">
    <property type="component" value="Unassembled WGS sequence"/>
</dbReference>
<gene>
    <name evidence="2" type="ordered locus">MTR_7g010825</name>
</gene>
<name>A0A072U6X9_MEDTR</name>
<organism evidence="2 4">
    <name type="scientific">Medicago truncatula</name>
    <name type="common">Barrel medic</name>
    <name type="synonym">Medicago tribuloides</name>
    <dbReference type="NCBI Taxonomy" id="3880"/>
    <lineage>
        <taxon>Eukaryota</taxon>
        <taxon>Viridiplantae</taxon>
        <taxon>Streptophyta</taxon>
        <taxon>Embryophyta</taxon>
        <taxon>Tracheophyta</taxon>
        <taxon>Spermatophyta</taxon>
        <taxon>Magnoliopsida</taxon>
        <taxon>eudicotyledons</taxon>
        <taxon>Gunneridae</taxon>
        <taxon>Pentapetalae</taxon>
        <taxon>rosids</taxon>
        <taxon>fabids</taxon>
        <taxon>Fabales</taxon>
        <taxon>Fabaceae</taxon>
        <taxon>Papilionoideae</taxon>
        <taxon>50 kb inversion clade</taxon>
        <taxon>NPAAA clade</taxon>
        <taxon>Hologalegina</taxon>
        <taxon>IRL clade</taxon>
        <taxon>Trifolieae</taxon>
        <taxon>Medicago</taxon>
    </lineage>
</organism>
<dbReference type="AlphaFoldDB" id="A0A072U6X9"/>
<dbReference type="HOGENOM" id="CLU_1588923_0_0_1"/>
<keyword evidence="4" id="KW-1185">Reference proteome</keyword>
<evidence type="ECO:0000313" key="2">
    <source>
        <dbReference type="EMBL" id="KEH21620.1"/>
    </source>
</evidence>
<dbReference type="EnsemblPlants" id="KEH21620">
    <property type="protein sequence ID" value="KEH21620"/>
    <property type="gene ID" value="MTR_7g010825"/>
</dbReference>
<accession>A0A072U6X9</accession>
<dbReference type="EMBL" id="CM001223">
    <property type="protein sequence ID" value="KEH21620.1"/>
    <property type="molecule type" value="Genomic_DNA"/>
</dbReference>
<sequence>MEEENTLEETVYNWDYTSAFAAVLLLLIATAVVRCICCTTDLRFCCCSYSLLQSASSSPSISLQTHCVTVPSKLFSLSVLKVCLFPVTVIVVEFVAGGDETSNITTRCSAYFGNVSFSFTHTKALEPSFSIILSAIFIGELKVDKVKLIEVFGTYQSEFSSVIVVYVQ</sequence>
<reference evidence="3" key="3">
    <citation type="submission" date="2015-04" db="UniProtKB">
        <authorList>
            <consortium name="EnsemblPlants"/>
        </authorList>
    </citation>
    <scope>IDENTIFICATION</scope>
    <source>
        <strain evidence="3">cv. Jemalong A17</strain>
    </source>
</reference>
<feature type="transmembrane region" description="Helical" evidence="1">
    <location>
        <begin position="16"/>
        <end position="33"/>
    </location>
</feature>
<reference evidence="2 4" key="1">
    <citation type="journal article" date="2011" name="Nature">
        <title>The Medicago genome provides insight into the evolution of rhizobial symbioses.</title>
        <authorList>
            <person name="Young N.D."/>
            <person name="Debelle F."/>
            <person name="Oldroyd G.E."/>
            <person name="Geurts R."/>
            <person name="Cannon S.B."/>
            <person name="Udvardi M.K."/>
            <person name="Benedito V.A."/>
            <person name="Mayer K.F."/>
            <person name="Gouzy J."/>
            <person name="Schoof H."/>
            <person name="Van de Peer Y."/>
            <person name="Proost S."/>
            <person name="Cook D.R."/>
            <person name="Meyers B.C."/>
            <person name="Spannagl M."/>
            <person name="Cheung F."/>
            <person name="De Mita S."/>
            <person name="Krishnakumar V."/>
            <person name="Gundlach H."/>
            <person name="Zhou S."/>
            <person name="Mudge J."/>
            <person name="Bharti A.K."/>
            <person name="Murray J.D."/>
            <person name="Naoumkina M.A."/>
            <person name="Rosen B."/>
            <person name="Silverstein K.A."/>
            <person name="Tang H."/>
            <person name="Rombauts S."/>
            <person name="Zhao P.X."/>
            <person name="Zhou P."/>
            <person name="Barbe V."/>
            <person name="Bardou P."/>
            <person name="Bechner M."/>
            <person name="Bellec A."/>
            <person name="Berger A."/>
            <person name="Berges H."/>
            <person name="Bidwell S."/>
            <person name="Bisseling T."/>
            <person name="Choisne N."/>
            <person name="Couloux A."/>
            <person name="Denny R."/>
            <person name="Deshpande S."/>
            <person name="Dai X."/>
            <person name="Doyle J.J."/>
            <person name="Dudez A.M."/>
            <person name="Farmer A.D."/>
            <person name="Fouteau S."/>
            <person name="Franken C."/>
            <person name="Gibelin C."/>
            <person name="Gish J."/>
            <person name="Goldstein S."/>
            <person name="Gonzalez A.J."/>
            <person name="Green P.J."/>
            <person name="Hallab A."/>
            <person name="Hartog M."/>
            <person name="Hua A."/>
            <person name="Humphray S.J."/>
            <person name="Jeong D.H."/>
            <person name="Jing Y."/>
            <person name="Jocker A."/>
            <person name="Kenton S.M."/>
            <person name="Kim D.J."/>
            <person name="Klee K."/>
            <person name="Lai H."/>
            <person name="Lang C."/>
            <person name="Lin S."/>
            <person name="Macmil S.L."/>
            <person name="Magdelenat G."/>
            <person name="Matthews L."/>
            <person name="McCorrison J."/>
            <person name="Monaghan E.L."/>
            <person name="Mun J.H."/>
            <person name="Najar F.Z."/>
            <person name="Nicholson C."/>
            <person name="Noirot C."/>
            <person name="O'Bleness M."/>
            <person name="Paule C.R."/>
            <person name="Poulain J."/>
            <person name="Prion F."/>
            <person name="Qin B."/>
            <person name="Qu C."/>
            <person name="Retzel E.F."/>
            <person name="Riddle C."/>
            <person name="Sallet E."/>
            <person name="Samain S."/>
            <person name="Samson N."/>
            <person name="Sanders I."/>
            <person name="Saurat O."/>
            <person name="Scarpelli C."/>
            <person name="Schiex T."/>
            <person name="Segurens B."/>
            <person name="Severin A.J."/>
            <person name="Sherrier D.J."/>
            <person name="Shi R."/>
            <person name="Sims S."/>
            <person name="Singer S.R."/>
            <person name="Sinharoy S."/>
            <person name="Sterck L."/>
            <person name="Viollet A."/>
            <person name="Wang B.B."/>
            <person name="Wang K."/>
            <person name="Wang M."/>
            <person name="Wang X."/>
            <person name="Warfsmann J."/>
            <person name="Weissenbach J."/>
            <person name="White D.D."/>
            <person name="White J.D."/>
            <person name="Wiley G.B."/>
            <person name="Wincker P."/>
            <person name="Xing Y."/>
            <person name="Yang L."/>
            <person name="Yao Z."/>
            <person name="Ying F."/>
            <person name="Zhai J."/>
            <person name="Zhou L."/>
            <person name="Zuber A."/>
            <person name="Denarie J."/>
            <person name="Dixon R.A."/>
            <person name="May G.D."/>
            <person name="Schwartz D.C."/>
            <person name="Rogers J."/>
            <person name="Quetier F."/>
            <person name="Town C.D."/>
            <person name="Roe B.A."/>
        </authorList>
    </citation>
    <scope>NUCLEOTIDE SEQUENCE [LARGE SCALE GENOMIC DNA]</scope>
    <source>
        <strain evidence="2">A17</strain>
        <strain evidence="3 4">cv. Jemalong A17</strain>
    </source>
</reference>
<evidence type="ECO:0000313" key="4">
    <source>
        <dbReference type="Proteomes" id="UP000002051"/>
    </source>
</evidence>
<keyword evidence="1 2" id="KW-0812">Transmembrane</keyword>
<keyword evidence="1" id="KW-0472">Membrane</keyword>
<evidence type="ECO:0000313" key="3">
    <source>
        <dbReference type="EnsemblPlants" id="KEH21620"/>
    </source>
</evidence>
<reference evidence="2 4" key="2">
    <citation type="journal article" date="2014" name="BMC Genomics">
        <title>An improved genome release (version Mt4.0) for the model legume Medicago truncatula.</title>
        <authorList>
            <person name="Tang H."/>
            <person name="Krishnakumar V."/>
            <person name="Bidwell S."/>
            <person name="Rosen B."/>
            <person name="Chan A."/>
            <person name="Zhou S."/>
            <person name="Gentzbittel L."/>
            <person name="Childs K.L."/>
            <person name="Yandell M."/>
            <person name="Gundlach H."/>
            <person name="Mayer K.F."/>
            <person name="Schwartz D.C."/>
            <person name="Town C.D."/>
        </authorList>
    </citation>
    <scope>GENOME REANNOTATION</scope>
    <source>
        <strain evidence="2">A17</strain>
        <strain evidence="3 4">cv. Jemalong A17</strain>
    </source>
</reference>
<protein>
    <submittedName>
        <fullName evidence="2">Transmembrane protein, putative</fullName>
    </submittedName>
</protein>